<sequence length="49" mass="5590">MTVQPFTSCSGRLLINSFDSFQLLGVRVPPKQVPQKRERESWCELGAPR</sequence>
<accession>A0A2Z4Y3J4</accession>
<name>A0A2Z4Y3J4_SUMC1</name>
<dbReference type="AlphaFoldDB" id="A0A2Z4Y3J4"/>
<dbReference type="KEGG" id="schv:BRCON_0681"/>
<evidence type="ECO:0000313" key="2">
    <source>
        <dbReference type="Proteomes" id="UP000262583"/>
    </source>
</evidence>
<evidence type="ECO:0000313" key="1">
    <source>
        <dbReference type="EMBL" id="AXA35458.1"/>
    </source>
</evidence>
<reference evidence="1 2" key="1">
    <citation type="submission" date="2018-05" db="EMBL/GenBank/DDBJ databases">
        <title>A metagenomic window into the 2 km-deep terrestrial subsurface aquifer revealed taxonomically and functionally diverse microbial community comprising novel uncultured bacterial lineages.</title>
        <authorList>
            <person name="Kadnikov V.V."/>
            <person name="Mardanov A.V."/>
            <person name="Beletsky A.V."/>
            <person name="Banks D."/>
            <person name="Pimenov N.V."/>
            <person name="Frank Y.A."/>
            <person name="Karnachuk O.V."/>
            <person name="Ravin N.V."/>
        </authorList>
    </citation>
    <scope>NUCLEOTIDE SEQUENCE [LARGE SCALE GENOMIC DNA]</scope>
    <source>
        <strain evidence="1">BY</strain>
    </source>
</reference>
<dbReference type="Proteomes" id="UP000262583">
    <property type="component" value="Chromosome"/>
</dbReference>
<protein>
    <submittedName>
        <fullName evidence="1">Uncharacterized protein</fullName>
    </submittedName>
</protein>
<proteinExistence type="predicted"/>
<dbReference type="EMBL" id="CP030759">
    <property type="protein sequence ID" value="AXA35458.1"/>
    <property type="molecule type" value="Genomic_DNA"/>
</dbReference>
<organism evidence="1 2">
    <name type="scientific">Sumerlaea chitinivorans</name>
    <dbReference type="NCBI Taxonomy" id="2250252"/>
    <lineage>
        <taxon>Bacteria</taxon>
        <taxon>Candidatus Sumerlaeota</taxon>
        <taxon>Candidatus Sumerlaeia</taxon>
        <taxon>Candidatus Sumerlaeales</taxon>
        <taxon>Candidatus Sumerlaeaceae</taxon>
        <taxon>Candidatus Sumerlaea</taxon>
    </lineage>
</organism>
<gene>
    <name evidence="1" type="ORF">BRCON_0681</name>
</gene>